<name>A0A562RNM0_9BURK</name>
<dbReference type="InterPro" id="IPR015943">
    <property type="entry name" value="WD40/YVTN_repeat-like_dom_sf"/>
</dbReference>
<sequence length="637" mass="68077">MNQPWPSMLPALAVRVAVCAVMLATPALHAAPWTADLVHAGWSKRDGAPSALYSMSQDSHGLLWFAARDGLYTFDGVRFERIDSIAGNPLQSTATLAVGTFGDDIFVGYQFGGVSVFHGDRVRHYGEADGAPSGSVHRFDRTPAGVVWAQAGKGMYRFERGRWHHLDAGSGLPAALVRSFNILRDGSVLVFTADGVYRNAPGGATFRRVLAGDIDGGEPRPDGRLLINSRAEGMQLYDPASGALTTFRPASAPPLFGYYIDAKGGLWVNAGEGVQLLDDAGRVLKTYTLAQGFTGKGFSANLTDREGNVWFVTEGGIDRVRQGRLATVPLPAGITDAPAVLPDAEGNAWISNEFSPGDFRVPTFRASAGGQRTETALKNVSASYRSPDGVLWFADPTSIWRYANGRYESWPLPPETTGRRVQAMTMARDGTLWASIIGSGLFTLKEGRWLAGGGIDGLAKATAVSLATDAQGRIWVGYPGNRAAVLEGATLRRFGSDDGLDVGNVLAITAGKRGTWFGGNQGLAVFDGSRFRRMSDQQGTFRGVSGIVETAEGELWLHDLDGLARIGRDGVAAVLAGASLPVHTERFNYLDGYEGTPSQMRPLPTLAQGTGGRLWYASSSSIGWIDPAHIVRNTLRP</sequence>
<evidence type="ECO:0000256" key="1">
    <source>
        <dbReference type="SAM" id="SignalP"/>
    </source>
</evidence>
<reference evidence="2 3" key="1">
    <citation type="journal article" date="2015" name="Stand. Genomic Sci.">
        <title>Genomic Encyclopedia of Bacterial and Archaeal Type Strains, Phase III: the genomes of soil and plant-associated and newly described type strains.</title>
        <authorList>
            <person name="Whitman W.B."/>
            <person name="Woyke T."/>
            <person name="Klenk H.P."/>
            <person name="Zhou Y."/>
            <person name="Lilburn T.G."/>
            <person name="Beck B.J."/>
            <person name="De Vos P."/>
            <person name="Vandamme P."/>
            <person name="Eisen J.A."/>
            <person name="Garrity G."/>
            <person name="Hugenholtz P."/>
            <person name="Kyrpides N.C."/>
        </authorList>
    </citation>
    <scope>NUCLEOTIDE SEQUENCE [LARGE SCALE GENOMIC DNA]</scope>
    <source>
        <strain evidence="2 3">CGMCC 1.10822</strain>
    </source>
</reference>
<keyword evidence="1" id="KW-0732">Signal</keyword>
<dbReference type="SUPFAM" id="SSF63829">
    <property type="entry name" value="Calcium-dependent phosphotriesterase"/>
    <property type="match status" value="2"/>
</dbReference>
<evidence type="ECO:0000313" key="2">
    <source>
        <dbReference type="EMBL" id="TWI70020.1"/>
    </source>
</evidence>
<comment type="caution">
    <text evidence="2">The sequence shown here is derived from an EMBL/GenBank/DDBJ whole genome shotgun (WGS) entry which is preliminary data.</text>
</comment>
<dbReference type="RefSeq" id="WP_145647723.1">
    <property type="nucleotide sequence ID" value="NZ_VLLB01000001.1"/>
</dbReference>
<accession>A0A562RNM0</accession>
<organism evidence="2 3">
    <name type="scientific">Pseudoduganella lurida</name>
    <dbReference type="NCBI Taxonomy" id="1036180"/>
    <lineage>
        <taxon>Bacteria</taxon>
        <taxon>Pseudomonadati</taxon>
        <taxon>Pseudomonadota</taxon>
        <taxon>Betaproteobacteria</taxon>
        <taxon>Burkholderiales</taxon>
        <taxon>Oxalobacteraceae</taxon>
        <taxon>Telluria group</taxon>
        <taxon>Pseudoduganella</taxon>
    </lineage>
</organism>
<dbReference type="EMBL" id="VLLB01000001">
    <property type="protein sequence ID" value="TWI70020.1"/>
    <property type="molecule type" value="Genomic_DNA"/>
</dbReference>
<evidence type="ECO:0000313" key="3">
    <source>
        <dbReference type="Proteomes" id="UP000318431"/>
    </source>
</evidence>
<keyword evidence="3" id="KW-1185">Reference proteome</keyword>
<feature type="signal peptide" evidence="1">
    <location>
        <begin position="1"/>
        <end position="30"/>
    </location>
</feature>
<dbReference type="Proteomes" id="UP000318431">
    <property type="component" value="Unassembled WGS sequence"/>
</dbReference>
<feature type="chain" id="PRO_5021982215" evidence="1">
    <location>
        <begin position="31"/>
        <end position="637"/>
    </location>
</feature>
<protein>
    <submittedName>
        <fullName evidence="2">Ligand-binding sensor domain-containing protein</fullName>
    </submittedName>
</protein>
<proteinExistence type="predicted"/>
<dbReference type="Gene3D" id="2.130.10.10">
    <property type="entry name" value="YVTN repeat-like/Quinoprotein amine dehydrogenase"/>
    <property type="match status" value="3"/>
</dbReference>
<dbReference type="AlphaFoldDB" id="A0A562RNM0"/>
<gene>
    <name evidence="2" type="ORF">IP91_01098</name>
</gene>
<dbReference type="OrthoDB" id="5384984at2"/>